<organism evidence="4 5">
    <name type="scientific">Gymnopilus junonius</name>
    <name type="common">Spectacular rustgill mushroom</name>
    <name type="synonym">Gymnopilus spectabilis subsp. junonius</name>
    <dbReference type="NCBI Taxonomy" id="109634"/>
    <lineage>
        <taxon>Eukaryota</taxon>
        <taxon>Fungi</taxon>
        <taxon>Dikarya</taxon>
        <taxon>Basidiomycota</taxon>
        <taxon>Agaricomycotina</taxon>
        <taxon>Agaricomycetes</taxon>
        <taxon>Agaricomycetidae</taxon>
        <taxon>Agaricales</taxon>
        <taxon>Agaricineae</taxon>
        <taxon>Hymenogastraceae</taxon>
        <taxon>Gymnopilus</taxon>
    </lineage>
</organism>
<dbReference type="Proteomes" id="UP000724874">
    <property type="component" value="Unassembled WGS sequence"/>
</dbReference>
<keyword evidence="5" id="KW-1185">Reference proteome</keyword>
<accession>A0A9P5NM81</accession>
<dbReference type="PANTHER" id="PTHR38926:SF5">
    <property type="entry name" value="F-BOX AND LEUCINE-RICH REPEAT PROTEIN 6"/>
    <property type="match status" value="1"/>
</dbReference>
<feature type="compositionally biased region" description="Basic residues" evidence="2">
    <location>
        <begin position="637"/>
        <end position="647"/>
    </location>
</feature>
<reference evidence="4" key="1">
    <citation type="submission" date="2020-11" db="EMBL/GenBank/DDBJ databases">
        <authorList>
            <consortium name="DOE Joint Genome Institute"/>
            <person name="Ahrendt S."/>
            <person name="Riley R."/>
            <person name="Andreopoulos W."/>
            <person name="LaButti K."/>
            <person name="Pangilinan J."/>
            <person name="Ruiz-duenas F.J."/>
            <person name="Barrasa J.M."/>
            <person name="Sanchez-Garcia M."/>
            <person name="Camarero S."/>
            <person name="Miyauchi S."/>
            <person name="Serrano A."/>
            <person name="Linde D."/>
            <person name="Babiker R."/>
            <person name="Drula E."/>
            <person name="Ayuso-Fernandez I."/>
            <person name="Pacheco R."/>
            <person name="Padilla G."/>
            <person name="Ferreira P."/>
            <person name="Barriuso J."/>
            <person name="Kellner H."/>
            <person name="Castanera R."/>
            <person name="Alfaro M."/>
            <person name="Ramirez L."/>
            <person name="Pisabarro A.G."/>
            <person name="Kuo A."/>
            <person name="Tritt A."/>
            <person name="Lipzen A."/>
            <person name="He G."/>
            <person name="Yan M."/>
            <person name="Ng V."/>
            <person name="Cullen D."/>
            <person name="Martin F."/>
            <person name="Rosso M.-N."/>
            <person name="Henrissat B."/>
            <person name="Hibbett D."/>
            <person name="Martinez A.T."/>
            <person name="Grigoriev I.V."/>
        </authorList>
    </citation>
    <scope>NUCLEOTIDE SEQUENCE</scope>
    <source>
        <strain evidence="4">AH 44721</strain>
    </source>
</reference>
<evidence type="ECO:0000313" key="5">
    <source>
        <dbReference type="Proteomes" id="UP000724874"/>
    </source>
</evidence>
<feature type="coiled-coil region" evidence="1">
    <location>
        <begin position="6"/>
        <end position="61"/>
    </location>
</feature>
<sequence>MARRTRSSLNAEIDLLNVQIQTCKRREEEFQRLMGDMQKLKDEVTDERRAAETQRKELEAQKEPINWLPPELLIQIFLELVDMDFEDLKYRPPMIVSQVCVKWRSIAISSPHLWKRVVLQGFSQPELYKLYVTRSDNVSVEFSYASNPDLGSTPESLQVARYLSKSLQHSSRIESFSLQCNSAPSLSYIIPSINGHQNTFPQLRYLNLSIATENPLFTEARHLLEKEKDVLLELELGLATDVPNNSPLLGLRLEEVPLFSIPITVIANLRSLELSFSPKKIQSRDYYYLKMSSLCRFLSLMPFLEELTLVNTVPYFDVSLPPLDGTTPDNADNSVTRMKPVRLEHLKTIDWTWPYTGDVHRFLSMIDTPALEKLDLWVEDLPQKRSEANNVRNRNAHTSSFSPHKYLRGAITYPALRDLSLQCAGDETTPSVLRKFSFPALEKAAFTSIVTTPAGRLGTPEQFPIFPRLESIFRDPRLPNLTHLTLSHFKISSEPGRVEAIFGYTPFLTSLSLDSCTGVGRLMEVLQEQVVGAISPKGPLDGIRPRPQRGVKVCPRLEALSFWGCQDVDLASIRSVVNSRNRSINEATEAESRTSRGPVGAPNGATPAVTRDLRDGNAGAAGGRQTTWTTQVGQMGRKIKPLRKSRRNPVESGLPSSSDVGNQLVAPSTNIASSIIAMQEAFRPANIIYLRMVNCKLIPKEEASSFRDLGVVDVTWAGSD</sequence>
<comment type="caution">
    <text evidence="4">The sequence shown here is derived from an EMBL/GenBank/DDBJ whole genome shotgun (WGS) entry which is preliminary data.</text>
</comment>
<protein>
    <recommendedName>
        <fullName evidence="3">F-box domain-containing protein</fullName>
    </recommendedName>
</protein>
<dbReference type="InterPro" id="IPR001810">
    <property type="entry name" value="F-box_dom"/>
</dbReference>
<evidence type="ECO:0000256" key="2">
    <source>
        <dbReference type="SAM" id="MobiDB-lite"/>
    </source>
</evidence>
<feature type="domain" description="F-box" evidence="3">
    <location>
        <begin position="68"/>
        <end position="119"/>
    </location>
</feature>
<dbReference type="InterPro" id="IPR036047">
    <property type="entry name" value="F-box-like_dom_sf"/>
</dbReference>
<evidence type="ECO:0000259" key="3">
    <source>
        <dbReference type="Pfam" id="PF12937"/>
    </source>
</evidence>
<evidence type="ECO:0000313" key="4">
    <source>
        <dbReference type="EMBL" id="KAF8898024.1"/>
    </source>
</evidence>
<gene>
    <name evidence="4" type="ORF">CPB84DRAFT_1731260</name>
</gene>
<dbReference type="InterPro" id="IPR032675">
    <property type="entry name" value="LRR_dom_sf"/>
</dbReference>
<dbReference type="Pfam" id="PF12937">
    <property type="entry name" value="F-box-like"/>
    <property type="match status" value="1"/>
</dbReference>
<keyword evidence="1" id="KW-0175">Coiled coil</keyword>
<feature type="region of interest" description="Disordered" evidence="2">
    <location>
        <begin position="630"/>
        <end position="661"/>
    </location>
</feature>
<dbReference type="Gene3D" id="1.20.1280.50">
    <property type="match status" value="1"/>
</dbReference>
<dbReference type="Gene3D" id="3.80.10.10">
    <property type="entry name" value="Ribonuclease Inhibitor"/>
    <property type="match status" value="1"/>
</dbReference>
<evidence type="ECO:0000256" key="1">
    <source>
        <dbReference type="SAM" id="Coils"/>
    </source>
</evidence>
<dbReference type="SUPFAM" id="SSF52047">
    <property type="entry name" value="RNI-like"/>
    <property type="match status" value="1"/>
</dbReference>
<feature type="region of interest" description="Disordered" evidence="2">
    <location>
        <begin position="581"/>
        <end position="611"/>
    </location>
</feature>
<dbReference type="PANTHER" id="PTHR38926">
    <property type="entry name" value="F-BOX DOMAIN CONTAINING PROTEIN, EXPRESSED"/>
    <property type="match status" value="1"/>
</dbReference>
<dbReference type="AlphaFoldDB" id="A0A9P5NM81"/>
<dbReference type="OrthoDB" id="3027018at2759"/>
<proteinExistence type="predicted"/>
<dbReference type="SUPFAM" id="SSF81383">
    <property type="entry name" value="F-box domain"/>
    <property type="match status" value="1"/>
</dbReference>
<name>A0A9P5NM81_GYMJU</name>
<dbReference type="EMBL" id="JADNYJ010000056">
    <property type="protein sequence ID" value="KAF8898024.1"/>
    <property type="molecule type" value="Genomic_DNA"/>
</dbReference>